<dbReference type="KEGG" id="bda:FSZ17_02430"/>
<gene>
    <name evidence="2" type="ORF">FSZ17_02430</name>
</gene>
<accession>A0A5B8Z3P0</accession>
<name>A0A5B8Z3P0_CYTDA</name>
<keyword evidence="3" id="KW-1185">Reference proteome</keyword>
<feature type="region of interest" description="Disordered" evidence="1">
    <location>
        <begin position="48"/>
        <end position="83"/>
    </location>
</feature>
<dbReference type="Proteomes" id="UP000321555">
    <property type="component" value="Chromosome"/>
</dbReference>
<sequence length="83" mass="9442">MNNTAVFQLVQFIQPAFQMYGQIPKRAINRCFWKGGIIIYRRLTGSKTPTSKLRENQRNLSGGSTARKGPIGSTNHQWEMKAD</sequence>
<dbReference type="AlphaFoldDB" id="A0A5B8Z3P0"/>
<evidence type="ECO:0000313" key="3">
    <source>
        <dbReference type="Proteomes" id="UP000321555"/>
    </source>
</evidence>
<proteinExistence type="predicted"/>
<evidence type="ECO:0000256" key="1">
    <source>
        <dbReference type="SAM" id="MobiDB-lite"/>
    </source>
</evidence>
<protein>
    <submittedName>
        <fullName evidence="2">Uncharacterized protein</fullName>
    </submittedName>
</protein>
<dbReference type="EMBL" id="CP042593">
    <property type="protein sequence ID" value="QED46229.1"/>
    <property type="molecule type" value="Genomic_DNA"/>
</dbReference>
<organism evidence="2 3">
    <name type="scientific">Cytobacillus dafuensis</name>
    <name type="common">Bacillus dafuensis</name>
    <dbReference type="NCBI Taxonomy" id="1742359"/>
    <lineage>
        <taxon>Bacteria</taxon>
        <taxon>Bacillati</taxon>
        <taxon>Bacillota</taxon>
        <taxon>Bacilli</taxon>
        <taxon>Bacillales</taxon>
        <taxon>Bacillaceae</taxon>
        <taxon>Cytobacillus</taxon>
    </lineage>
</organism>
<dbReference type="OrthoDB" id="2931860at2"/>
<reference evidence="3" key="1">
    <citation type="submission" date="2019-08" db="EMBL/GenBank/DDBJ databases">
        <authorList>
            <person name="Zheng X."/>
        </authorList>
    </citation>
    <scope>NUCLEOTIDE SEQUENCE [LARGE SCALE GENOMIC DNA]</scope>
    <source>
        <strain evidence="3">FJAT-25496</strain>
    </source>
</reference>
<evidence type="ECO:0000313" key="2">
    <source>
        <dbReference type="EMBL" id="QED46229.1"/>
    </source>
</evidence>